<keyword evidence="1" id="KW-0812">Transmembrane</keyword>
<sequence length="123" mass="14929">MNDKFIILWRIHELEQKTLRIDKEKWIEYELFTWNWWLLVAFLIMPWIIWTKLIDRTRILEIVLIGLLAIIITTLLDIFVTEVEFWVYPTELIPGFPRAFAFDVSMIPVAFMLLYQYSYLGIV</sequence>
<feature type="transmembrane region" description="Helical" evidence="1">
    <location>
        <begin position="62"/>
        <end position="80"/>
    </location>
</feature>
<proteinExistence type="predicted"/>
<name>A0ABY4HF61_9BACI</name>
<dbReference type="InterPro" id="IPR048147">
    <property type="entry name" value="CBO0543-like"/>
</dbReference>
<evidence type="ECO:0000313" key="2">
    <source>
        <dbReference type="EMBL" id="UOR13509.1"/>
    </source>
</evidence>
<keyword evidence="1" id="KW-1133">Transmembrane helix</keyword>
<evidence type="ECO:0000256" key="1">
    <source>
        <dbReference type="SAM" id="Phobius"/>
    </source>
</evidence>
<organism evidence="2 3">
    <name type="scientific">Halobacillus amylolyticus</name>
    <dbReference type="NCBI Taxonomy" id="2932259"/>
    <lineage>
        <taxon>Bacteria</taxon>
        <taxon>Bacillati</taxon>
        <taxon>Bacillota</taxon>
        <taxon>Bacilli</taxon>
        <taxon>Bacillales</taxon>
        <taxon>Bacillaceae</taxon>
        <taxon>Halobacillus</taxon>
    </lineage>
</organism>
<evidence type="ECO:0008006" key="4">
    <source>
        <dbReference type="Google" id="ProtNLM"/>
    </source>
</evidence>
<evidence type="ECO:0000313" key="3">
    <source>
        <dbReference type="Proteomes" id="UP000830326"/>
    </source>
</evidence>
<reference evidence="2" key="1">
    <citation type="submission" date="2022-04" db="EMBL/GenBank/DDBJ databases">
        <title>Halobacillus sp. isolated from saltern.</title>
        <authorList>
            <person name="Won M."/>
            <person name="Lee C.-M."/>
            <person name="Woen H.-Y."/>
            <person name="Kwon S.-W."/>
        </authorList>
    </citation>
    <scope>NUCLEOTIDE SEQUENCE</scope>
    <source>
        <strain evidence="2">SSHM10-5</strain>
    </source>
</reference>
<dbReference type="EMBL" id="CP095075">
    <property type="protein sequence ID" value="UOR13509.1"/>
    <property type="molecule type" value="Genomic_DNA"/>
</dbReference>
<dbReference type="RefSeq" id="WP_245035154.1">
    <property type="nucleotide sequence ID" value="NZ_CP095075.1"/>
</dbReference>
<dbReference type="Proteomes" id="UP000830326">
    <property type="component" value="Chromosome"/>
</dbReference>
<dbReference type="NCBIfam" id="NF041644">
    <property type="entry name" value="CBO0543_fam"/>
    <property type="match status" value="1"/>
</dbReference>
<keyword evidence="3" id="KW-1185">Reference proteome</keyword>
<protein>
    <recommendedName>
        <fullName evidence="4">Lycopene cyclase domain-containing protein</fullName>
    </recommendedName>
</protein>
<feature type="transmembrane region" description="Helical" evidence="1">
    <location>
        <begin position="100"/>
        <end position="120"/>
    </location>
</feature>
<keyword evidence="1" id="KW-0472">Membrane</keyword>
<gene>
    <name evidence="2" type="ORF">MUO15_08660</name>
</gene>
<accession>A0ABY4HF61</accession>
<feature type="transmembrane region" description="Helical" evidence="1">
    <location>
        <begin position="34"/>
        <end position="50"/>
    </location>
</feature>